<evidence type="ECO:0000313" key="3">
    <source>
        <dbReference type="Proteomes" id="UP000049685"/>
    </source>
</evidence>
<dbReference type="GO" id="GO:0032259">
    <property type="term" value="P:methylation"/>
    <property type="evidence" value="ECO:0007669"/>
    <property type="project" value="UniProtKB-KW"/>
</dbReference>
<keyword evidence="2" id="KW-0489">Methyltransferase</keyword>
<keyword evidence="2" id="KW-0808">Transferase</keyword>
<dbReference type="AlphaFoldDB" id="A0A9P1L1M7"/>
<dbReference type="InterPro" id="IPR029063">
    <property type="entry name" value="SAM-dependent_MTases_sf"/>
</dbReference>
<dbReference type="Gene3D" id="3.40.50.150">
    <property type="entry name" value="Vaccinia Virus protein VP39"/>
    <property type="match status" value="1"/>
</dbReference>
<organism evidence="2 3">
    <name type="scientific">Paraclostridium sordellii</name>
    <name type="common">Clostridium sordellii</name>
    <dbReference type="NCBI Taxonomy" id="1505"/>
    <lineage>
        <taxon>Bacteria</taxon>
        <taxon>Bacillati</taxon>
        <taxon>Bacillota</taxon>
        <taxon>Clostridia</taxon>
        <taxon>Peptostreptococcales</taxon>
        <taxon>Peptostreptococcaceae</taxon>
        <taxon>Paraclostridium</taxon>
    </lineage>
</organism>
<reference evidence="3" key="1">
    <citation type="submission" date="2015-01" db="EMBL/GenBank/DDBJ databases">
        <authorList>
            <person name="Aslett A.Martin."/>
            <person name="De Silva Nishadi"/>
        </authorList>
    </citation>
    <scope>NUCLEOTIDE SEQUENCE [LARGE SCALE GENOMIC DNA]</scope>
    <source>
        <strain evidence="3">UMC4404</strain>
    </source>
</reference>
<evidence type="ECO:0000313" key="2">
    <source>
        <dbReference type="EMBL" id="CEO33578.1"/>
    </source>
</evidence>
<protein>
    <submittedName>
        <fullName evidence="2">Type 11 methyltransferase</fullName>
        <ecNumber evidence="2">2.1.1.156</ecNumber>
    </submittedName>
</protein>
<dbReference type="GO" id="GO:0008757">
    <property type="term" value="F:S-adenosylmethionine-dependent methyltransferase activity"/>
    <property type="evidence" value="ECO:0007669"/>
    <property type="project" value="InterPro"/>
</dbReference>
<comment type="caution">
    <text evidence="2">The sequence shown here is derived from an EMBL/GenBank/DDBJ whole genome shotgun (WGS) entry which is preliminary data.</text>
</comment>
<dbReference type="PANTHER" id="PTHR43861">
    <property type="entry name" value="TRANS-ACONITATE 2-METHYLTRANSFERASE-RELATED"/>
    <property type="match status" value="1"/>
</dbReference>
<dbReference type="Proteomes" id="UP000049685">
    <property type="component" value="Unassembled WGS sequence"/>
</dbReference>
<name>A0A9P1L1M7_PARSO</name>
<accession>A0A9P1L1M7</accession>
<feature type="domain" description="Methyltransferase type 11" evidence="1">
    <location>
        <begin position="49"/>
        <end position="144"/>
    </location>
</feature>
<dbReference type="InterPro" id="IPR013216">
    <property type="entry name" value="Methyltransf_11"/>
</dbReference>
<dbReference type="SUPFAM" id="SSF53335">
    <property type="entry name" value="S-adenosyl-L-methionine-dependent methyltransferases"/>
    <property type="match status" value="1"/>
</dbReference>
<evidence type="ECO:0000259" key="1">
    <source>
        <dbReference type="Pfam" id="PF08241"/>
    </source>
</evidence>
<dbReference type="PANTHER" id="PTHR43861:SF1">
    <property type="entry name" value="TRANS-ACONITATE 2-METHYLTRANSFERASE"/>
    <property type="match status" value="1"/>
</dbReference>
<dbReference type="CDD" id="cd02440">
    <property type="entry name" value="AdoMet_MTases"/>
    <property type="match status" value="1"/>
</dbReference>
<dbReference type="EC" id="2.1.1.156" evidence="2"/>
<dbReference type="Pfam" id="PF08241">
    <property type="entry name" value="Methyltransf_11"/>
    <property type="match status" value="1"/>
</dbReference>
<dbReference type="RefSeq" id="WP_057558734.1">
    <property type="nucleotide sequence ID" value="NZ_CDNY01000003.1"/>
</dbReference>
<proteinExistence type="predicted"/>
<sequence length="274" mass="31462">MENIDEVFDFYNNGAEKGRLERGLGIVEFYRTKEVLSNYIVKKGNIIYDVGGGIGVYSSWLVSEGNEVHLLELAPNAVEYAIKSQSKDNLFKAEVCDARNINRENESADIVLLMGPLYHLQNKEDRKKVLNEAKRVLKKGGILFSVGISKFSSTTWALSTYGNGNEFLDDPIYFNMIQNELISGVHRRPKEYSNFITQAYFHTPRELQEELEAVGFETIQKHAIEGVIWFTPFLNEYWKDEEKRNILLKILNQTDTEESLMGMSPHFMIVSKKV</sequence>
<dbReference type="EMBL" id="CDNY01000003">
    <property type="protein sequence ID" value="CEO33578.1"/>
    <property type="molecule type" value="Genomic_DNA"/>
</dbReference>
<gene>
    <name evidence="2" type="primary">bsmA</name>
    <name evidence="2" type="ORF">UMC4404_15581</name>
</gene>